<organism evidence="2">
    <name type="scientific">Brassica cretica</name>
    <name type="common">Mustard</name>
    <dbReference type="NCBI Taxonomy" id="69181"/>
    <lineage>
        <taxon>Eukaryota</taxon>
        <taxon>Viridiplantae</taxon>
        <taxon>Streptophyta</taxon>
        <taxon>Embryophyta</taxon>
        <taxon>Tracheophyta</taxon>
        <taxon>Spermatophyta</taxon>
        <taxon>Magnoliopsida</taxon>
        <taxon>eudicotyledons</taxon>
        <taxon>Gunneridae</taxon>
        <taxon>Pentapetalae</taxon>
        <taxon>rosids</taxon>
        <taxon>malvids</taxon>
        <taxon>Brassicales</taxon>
        <taxon>Brassicaceae</taxon>
        <taxon>Brassiceae</taxon>
        <taxon>Brassica</taxon>
    </lineage>
</organism>
<evidence type="ECO:0000256" key="1">
    <source>
        <dbReference type="SAM" id="MobiDB-lite"/>
    </source>
</evidence>
<gene>
    <name evidence="2" type="ORF">F2Q70_00041919</name>
</gene>
<reference evidence="2" key="1">
    <citation type="submission" date="2019-12" db="EMBL/GenBank/DDBJ databases">
        <title>Genome sequencing and annotation of Brassica cretica.</title>
        <authorList>
            <person name="Studholme D.J."/>
            <person name="Sarris P.F."/>
        </authorList>
    </citation>
    <scope>NUCLEOTIDE SEQUENCE</scope>
    <source>
        <strain evidence="2">PFS-102/07</strain>
        <tissue evidence="2">Leaf</tissue>
    </source>
</reference>
<evidence type="ECO:0000313" key="2">
    <source>
        <dbReference type="EMBL" id="KAF2591488.1"/>
    </source>
</evidence>
<protein>
    <submittedName>
        <fullName evidence="2">Uncharacterized protein</fullName>
    </submittedName>
</protein>
<sequence>MLKLLGTSKETLISQVWLSCEGADGDEEEGEEGDDDDDDDDDDGGGGGGGGGHIVYEPTGDRAMEALHKSITDEYGRGRLPY</sequence>
<accession>A0A8S9KD86</accession>
<feature type="compositionally biased region" description="Acidic residues" evidence="1">
    <location>
        <begin position="23"/>
        <end position="44"/>
    </location>
</feature>
<dbReference type="EMBL" id="QGKY02000190">
    <property type="protein sequence ID" value="KAF2591488.1"/>
    <property type="molecule type" value="Genomic_DNA"/>
</dbReference>
<proteinExistence type="predicted"/>
<dbReference type="AlphaFoldDB" id="A0A8S9KD86"/>
<feature type="region of interest" description="Disordered" evidence="1">
    <location>
        <begin position="20"/>
        <end position="60"/>
    </location>
</feature>
<comment type="caution">
    <text evidence="2">The sequence shown here is derived from an EMBL/GenBank/DDBJ whole genome shotgun (WGS) entry which is preliminary data.</text>
</comment>
<name>A0A8S9KD86_BRACR</name>